<proteinExistence type="predicted"/>
<protein>
    <submittedName>
        <fullName evidence="1">DprA-like ssDNA binding protein</fullName>
    </submittedName>
</protein>
<dbReference type="Pfam" id="PF06908">
    <property type="entry name" value="YpsA"/>
    <property type="match status" value="1"/>
</dbReference>
<evidence type="ECO:0000313" key="2">
    <source>
        <dbReference type="Proteomes" id="UP000516151"/>
    </source>
</evidence>
<dbReference type="Gene3D" id="3.40.50.450">
    <property type="match status" value="1"/>
</dbReference>
<dbReference type="PANTHER" id="PTHR38440:SF1">
    <property type="entry name" value="UPF0398 PROTEIN SPR0331"/>
    <property type="match status" value="1"/>
</dbReference>
<dbReference type="RefSeq" id="YP_010651686.1">
    <property type="nucleotide sequence ID" value="NC_070783.1"/>
</dbReference>
<sequence length="161" mass="18142">MKVGITGHRPERIPNPEGIKGLISAAMLHHRTSLFYQGMAAGVDLWSAKEAWKLKIPYVCVRPWAGHKPRIDDEIEYQKVLKHSAGVVDVSGFKEYTGPWLYSKRNEYIVDAVDAMIAVWDGEPYGGTYNCIKYAWSKSVPVMRLDPEVGLIGYVSEEVPF</sequence>
<evidence type="ECO:0000313" key="1">
    <source>
        <dbReference type="EMBL" id="QNN99179.1"/>
    </source>
</evidence>
<dbReference type="InterPro" id="IPR010697">
    <property type="entry name" value="YspA"/>
</dbReference>
<name>A0A7G9UYS4_9CAUD</name>
<dbReference type="KEGG" id="vg:77927371"/>
<keyword evidence="2" id="KW-1185">Reference proteome</keyword>
<accession>A0A7G9UYS4</accession>
<dbReference type="PANTHER" id="PTHR38440">
    <property type="entry name" value="UPF0398 PROTEIN YPSA"/>
    <property type="match status" value="1"/>
</dbReference>
<dbReference type="Proteomes" id="UP000516151">
    <property type="component" value="Segment"/>
</dbReference>
<gene>
    <name evidence="1" type="primary">76</name>
    <name evidence="1" type="ORF">SEA_FAUST_76</name>
</gene>
<reference evidence="1 2" key="1">
    <citation type="submission" date="2020-06" db="EMBL/GenBank/DDBJ databases">
        <authorList>
            <person name="Arora M.N."/>
            <person name="Dalling M.T."/>
            <person name="Dawson S.P.M."/>
            <person name="Elia S.N."/>
            <person name="Burke B."/>
            <person name="Shaffer C.D."/>
            <person name="Weston-Hafer K.A."/>
            <person name="Garlena R.A."/>
            <person name="Russell D.A."/>
            <person name="Pope W.H."/>
            <person name="Jacobs-Sera D."/>
            <person name="Hatfull G.F."/>
        </authorList>
    </citation>
    <scope>NUCLEOTIDE SEQUENCE [LARGE SCALE GENOMIC DNA]</scope>
</reference>
<dbReference type="EMBL" id="MT684598">
    <property type="protein sequence ID" value="QNN99179.1"/>
    <property type="molecule type" value="Genomic_DNA"/>
</dbReference>
<organism evidence="1 2">
    <name type="scientific">Streptomyces phage Faust</name>
    <dbReference type="NCBI Taxonomy" id="2767565"/>
    <lineage>
        <taxon>Viruses</taxon>
        <taxon>Duplodnaviria</taxon>
        <taxon>Heunggongvirae</taxon>
        <taxon>Uroviricota</taxon>
        <taxon>Caudoviricetes</taxon>
        <taxon>Stanwilliamsviridae</taxon>
        <taxon>Loccivirinae</taxon>
        <taxon>Faustvirus</taxon>
        <taxon>Faustvirus faust</taxon>
    </lineage>
</organism>
<dbReference type="SUPFAM" id="SSF102405">
    <property type="entry name" value="MCP/YpsA-like"/>
    <property type="match status" value="1"/>
</dbReference>
<dbReference type="GeneID" id="77927371"/>